<dbReference type="Proteomes" id="UP000243579">
    <property type="component" value="Unassembled WGS sequence"/>
</dbReference>
<feature type="chain" id="PRO_5017496635" description="GDT1 family protein" evidence="6">
    <location>
        <begin position="25"/>
        <end position="327"/>
    </location>
</feature>
<organism evidence="8 9">
    <name type="scientific">Achlya hypogyna</name>
    <name type="common">Oomycete</name>
    <name type="synonym">Protoachlya hypogyna</name>
    <dbReference type="NCBI Taxonomy" id="1202772"/>
    <lineage>
        <taxon>Eukaryota</taxon>
        <taxon>Sar</taxon>
        <taxon>Stramenopiles</taxon>
        <taxon>Oomycota</taxon>
        <taxon>Saprolegniomycetes</taxon>
        <taxon>Saprolegniales</taxon>
        <taxon>Achlyaceae</taxon>
        <taxon>Achlya</taxon>
    </lineage>
</organism>
<dbReference type="EMBL" id="JNBR01000140">
    <property type="protein sequence ID" value="OQR96575.1"/>
    <property type="molecule type" value="Genomic_DNA"/>
</dbReference>
<comment type="subcellular location">
    <subcellularLocation>
        <location evidence="1 6">Membrane</location>
        <topology evidence="1 6">Multi-pass membrane protein</topology>
    </subcellularLocation>
</comment>
<feature type="transmembrane region" description="Helical" evidence="6">
    <location>
        <begin position="304"/>
        <end position="324"/>
    </location>
</feature>
<dbReference type="InterPro" id="IPR001727">
    <property type="entry name" value="GDT1-like"/>
</dbReference>
<dbReference type="GO" id="GO:0015085">
    <property type="term" value="F:calcium ion transmembrane transporter activity"/>
    <property type="evidence" value="ECO:0007669"/>
    <property type="project" value="TreeGrafter"/>
</dbReference>
<dbReference type="STRING" id="1202772.A0A1V9ZEY6"/>
<keyword evidence="9" id="KW-1185">Reference proteome</keyword>
<evidence type="ECO:0000256" key="7">
    <source>
        <dbReference type="SAM" id="MobiDB-lite"/>
    </source>
</evidence>
<reference evidence="8 9" key="1">
    <citation type="journal article" date="2014" name="Genome Biol. Evol.">
        <title>The secreted proteins of Achlya hypogyna and Thraustotheca clavata identify the ancestral oomycete secretome and reveal gene acquisitions by horizontal gene transfer.</title>
        <authorList>
            <person name="Misner I."/>
            <person name="Blouin N."/>
            <person name="Leonard G."/>
            <person name="Richards T.A."/>
            <person name="Lane C.E."/>
        </authorList>
    </citation>
    <scope>NUCLEOTIDE SEQUENCE [LARGE SCALE GENOMIC DNA]</scope>
    <source>
        <strain evidence="8 9">ATCC 48635</strain>
    </source>
</reference>
<comment type="caution">
    <text evidence="6">Lacks conserved residue(s) required for the propagation of feature annotation.</text>
</comment>
<dbReference type="PROSITE" id="PS00018">
    <property type="entry name" value="EF_HAND_1"/>
    <property type="match status" value="1"/>
</dbReference>
<dbReference type="GO" id="GO:0016020">
    <property type="term" value="C:membrane"/>
    <property type="evidence" value="ECO:0007669"/>
    <property type="project" value="UniProtKB-SubCell"/>
</dbReference>
<dbReference type="Pfam" id="PF01169">
    <property type="entry name" value="GDT1"/>
    <property type="match status" value="2"/>
</dbReference>
<dbReference type="InterPro" id="IPR049555">
    <property type="entry name" value="GDT1-like_CS"/>
</dbReference>
<evidence type="ECO:0000256" key="1">
    <source>
        <dbReference type="ARBA" id="ARBA00004141"/>
    </source>
</evidence>
<dbReference type="AlphaFoldDB" id="A0A1V9ZEY6"/>
<feature type="signal peptide" evidence="6">
    <location>
        <begin position="1"/>
        <end position="24"/>
    </location>
</feature>
<dbReference type="GO" id="GO:0005794">
    <property type="term" value="C:Golgi apparatus"/>
    <property type="evidence" value="ECO:0007669"/>
    <property type="project" value="TreeGrafter"/>
</dbReference>
<name>A0A1V9ZEY6_ACHHY</name>
<evidence type="ECO:0000256" key="2">
    <source>
        <dbReference type="ARBA" id="ARBA00009190"/>
    </source>
</evidence>
<keyword evidence="6" id="KW-0732">Signal</keyword>
<sequence length="327" mass="35158">MHKVVSVLLLLALALVAVAPQRDAFDTADEDHDGVLQRREFDAWSLRVREAIDPLLAPAPGVKPLAASNRDRDDEGANTGLKRVKNKVNKFWSGFVSGIITIWATEVGDKTFFIAAILSMKHDRIVVFAGAIGALIVMTVLSVVLGGVAAFFLPPRLTHYAGALLFVFFGVKMLYDSREMNAKLFDHLMLALLMDLTTSGPSEELTEVEEELEGKKNAEDAESVEGGTPVSPSAHEGMMKVFSQAFFLTFLAEWGDRSQIATITLAAANDAFGVTLGAILGHSMCTGLAVVGGKFLASRISEKTVTVAGGVLFLLFALHSFAFGPQE</sequence>
<keyword evidence="4 6" id="KW-1133">Transmembrane helix</keyword>
<evidence type="ECO:0000256" key="5">
    <source>
        <dbReference type="ARBA" id="ARBA00023136"/>
    </source>
</evidence>
<dbReference type="PROSITE" id="PS01214">
    <property type="entry name" value="UPF0016"/>
    <property type="match status" value="1"/>
</dbReference>
<feature type="region of interest" description="Disordered" evidence="7">
    <location>
        <begin position="211"/>
        <end position="232"/>
    </location>
</feature>
<comment type="similarity">
    <text evidence="2 6">Belongs to the GDT1 family.</text>
</comment>
<feature type="transmembrane region" description="Helical" evidence="6">
    <location>
        <begin position="91"/>
        <end position="118"/>
    </location>
</feature>
<dbReference type="InterPro" id="IPR018247">
    <property type="entry name" value="EF_Hand_1_Ca_BS"/>
</dbReference>
<protein>
    <recommendedName>
        <fullName evidence="6">GDT1 family protein</fullName>
    </recommendedName>
</protein>
<dbReference type="PANTHER" id="PTHR12608:SF1">
    <property type="entry name" value="TRANSMEMBRANE PROTEIN 165"/>
    <property type="match status" value="1"/>
</dbReference>
<dbReference type="OrthoDB" id="442680at2759"/>
<comment type="caution">
    <text evidence="8">The sequence shown here is derived from an EMBL/GenBank/DDBJ whole genome shotgun (WGS) entry which is preliminary data.</text>
</comment>
<evidence type="ECO:0000256" key="4">
    <source>
        <dbReference type="ARBA" id="ARBA00022989"/>
    </source>
</evidence>
<keyword evidence="5 6" id="KW-0472">Membrane</keyword>
<feature type="transmembrane region" description="Helical" evidence="6">
    <location>
        <begin position="125"/>
        <end position="151"/>
    </location>
</feature>
<accession>A0A1V9ZEY6</accession>
<dbReference type="GO" id="GO:0032468">
    <property type="term" value="P:Golgi calcium ion homeostasis"/>
    <property type="evidence" value="ECO:0007669"/>
    <property type="project" value="TreeGrafter"/>
</dbReference>
<proteinExistence type="inferred from homology"/>
<evidence type="ECO:0000313" key="8">
    <source>
        <dbReference type="EMBL" id="OQR96575.1"/>
    </source>
</evidence>
<dbReference type="GO" id="GO:0005384">
    <property type="term" value="F:manganese ion transmembrane transporter activity"/>
    <property type="evidence" value="ECO:0007669"/>
    <property type="project" value="TreeGrafter"/>
</dbReference>
<gene>
    <name evidence="8" type="ORF">ACHHYP_15135</name>
</gene>
<evidence type="ECO:0000313" key="9">
    <source>
        <dbReference type="Proteomes" id="UP000243579"/>
    </source>
</evidence>
<evidence type="ECO:0000256" key="3">
    <source>
        <dbReference type="ARBA" id="ARBA00022692"/>
    </source>
</evidence>
<evidence type="ECO:0000256" key="6">
    <source>
        <dbReference type="RuleBase" id="RU365102"/>
    </source>
</evidence>
<dbReference type="GO" id="GO:0032472">
    <property type="term" value="P:Golgi calcium ion transport"/>
    <property type="evidence" value="ECO:0007669"/>
    <property type="project" value="TreeGrafter"/>
</dbReference>
<feature type="transmembrane region" description="Helical" evidence="6">
    <location>
        <begin position="157"/>
        <end position="175"/>
    </location>
</feature>
<keyword evidence="3 6" id="KW-0812">Transmembrane</keyword>
<dbReference type="PANTHER" id="PTHR12608">
    <property type="entry name" value="TRANSMEMBRANE PROTEIN HTP-1 RELATED"/>
    <property type="match status" value="1"/>
</dbReference>